<name>A0ACC2Q016_9NEOP</name>
<accession>A0ACC2Q016</accession>
<comment type="caution">
    <text evidence="1">The sequence shown here is derived from an EMBL/GenBank/DDBJ whole genome shotgun (WGS) entry which is preliminary data.</text>
</comment>
<evidence type="ECO:0000313" key="1">
    <source>
        <dbReference type="EMBL" id="KAJ8704778.1"/>
    </source>
</evidence>
<reference evidence="1" key="1">
    <citation type="submission" date="2023-03" db="EMBL/GenBank/DDBJ databases">
        <title>Chromosome-level genomes of two armyworms, Mythimna separata and Mythimna loreyi, provide insights into the biosynthesis and reception of sex pheromones.</title>
        <authorList>
            <person name="Zhao H."/>
        </authorList>
    </citation>
    <scope>NUCLEOTIDE SEQUENCE</scope>
    <source>
        <strain evidence="1">BeijingLab</strain>
    </source>
</reference>
<protein>
    <submittedName>
        <fullName evidence="1">Uncharacterized protein</fullName>
    </submittedName>
</protein>
<sequence>MKELLKCGICTRKYDLECANVTVKKFNLMDPTLKTTWKCPECRCKQPKTDNTNTPIRPALNPGHTAGGYSSENCNVTLRGKPSYTTPESTEIESDYITENKLRSILKQELTMTIKSTVESVMSEHLRAINEQILGFQEAMSFFNHLYEDLKSRMEEKSTAIIELQKENAELKSSVKDLSDRLDLCYGGLMGSV</sequence>
<dbReference type="EMBL" id="CM056806">
    <property type="protein sequence ID" value="KAJ8704778.1"/>
    <property type="molecule type" value="Genomic_DNA"/>
</dbReference>
<keyword evidence="2" id="KW-1185">Reference proteome</keyword>
<proteinExistence type="predicted"/>
<evidence type="ECO:0000313" key="2">
    <source>
        <dbReference type="Proteomes" id="UP001231649"/>
    </source>
</evidence>
<gene>
    <name evidence="1" type="ORF">PYW08_012098</name>
</gene>
<organism evidence="1 2">
    <name type="scientific">Mythimna loreyi</name>
    <dbReference type="NCBI Taxonomy" id="667449"/>
    <lineage>
        <taxon>Eukaryota</taxon>
        <taxon>Metazoa</taxon>
        <taxon>Ecdysozoa</taxon>
        <taxon>Arthropoda</taxon>
        <taxon>Hexapoda</taxon>
        <taxon>Insecta</taxon>
        <taxon>Pterygota</taxon>
        <taxon>Neoptera</taxon>
        <taxon>Endopterygota</taxon>
        <taxon>Lepidoptera</taxon>
        <taxon>Glossata</taxon>
        <taxon>Ditrysia</taxon>
        <taxon>Noctuoidea</taxon>
        <taxon>Noctuidae</taxon>
        <taxon>Noctuinae</taxon>
        <taxon>Hadenini</taxon>
        <taxon>Mythimna</taxon>
    </lineage>
</organism>
<dbReference type="Proteomes" id="UP001231649">
    <property type="component" value="Chromosome 30"/>
</dbReference>